<evidence type="ECO:0000313" key="2">
    <source>
        <dbReference type="Proteomes" id="UP000790377"/>
    </source>
</evidence>
<gene>
    <name evidence="1" type="ORF">BJ138DRAFT_1172225</name>
</gene>
<name>A0ACB8AF08_9AGAM</name>
<accession>A0ACB8AF08</accession>
<dbReference type="EMBL" id="MU267663">
    <property type="protein sequence ID" value="KAH7911930.1"/>
    <property type="molecule type" value="Genomic_DNA"/>
</dbReference>
<protein>
    <submittedName>
        <fullName evidence="1">Uncharacterized protein</fullName>
    </submittedName>
</protein>
<dbReference type="Proteomes" id="UP000790377">
    <property type="component" value="Unassembled WGS sequence"/>
</dbReference>
<keyword evidence="2" id="KW-1185">Reference proteome</keyword>
<proteinExistence type="predicted"/>
<sequence>MSTSSDDELVPEVKPATLKISTYVTGICLLLIVVILWTASNFITQNLFVDGGYQKPFLVTYTNTASFAFYLLPFFLRRYWRKTYGRKSSPEEVYQSLTQDANEIDDATVPALGIKNSDDAPFTIKETAKLAFMFCFLWFGANWALNVALGYTSVASATILSSMSGFFTLGIGRLFRVETLTLVKICAVLTSFIGVTLVSLSDSHSEQQPGAGLAPVESQMITSMPVLGDFLAILSAILYAVYVIFLKVQIRDESRIDMQLFFGFVGFFNIFLCWPMGVVLHLIGLERFELPGTNKAIIIILLNMVITLSSDFLYVLAMLRTTPLVVTVGLSLTIPLAVIGDFLLGKSAATMVVLGALLVLAAFIIIGLEDSKTDGGKDLISDHMTDDIHRQQAQLRLEEEVPLQSEREEL</sequence>
<organism evidence="1 2">
    <name type="scientific">Hygrophoropsis aurantiaca</name>
    <dbReference type="NCBI Taxonomy" id="72124"/>
    <lineage>
        <taxon>Eukaryota</taxon>
        <taxon>Fungi</taxon>
        <taxon>Dikarya</taxon>
        <taxon>Basidiomycota</taxon>
        <taxon>Agaricomycotina</taxon>
        <taxon>Agaricomycetes</taxon>
        <taxon>Agaricomycetidae</taxon>
        <taxon>Boletales</taxon>
        <taxon>Coniophorineae</taxon>
        <taxon>Hygrophoropsidaceae</taxon>
        <taxon>Hygrophoropsis</taxon>
    </lineage>
</organism>
<comment type="caution">
    <text evidence="1">The sequence shown here is derived from an EMBL/GenBank/DDBJ whole genome shotgun (WGS) entry which is preliminary data.</text>
</comment>
<reference evidence="1" key="1">
    <citation type="journal article" date="2021" name="New Phytol.">
        <title>Evolutionary innovations through gain and loss of genes in the ectomycorrhizal Boletales.</title>
        <authorList>
            <person name="Wu G."/>
            <person name="Miyauchi S."/>
            <person name="Morin E."/>
            <person name="Kuo A."/>
            <person name="Drula E."/>
            <person name="Varga T."/>
            <person name="Kohler A."/>
            <person name="Feng B."/>
            <person name="Cao Y."/>
            <person name="Lipzen A."/>
            <person name="Daum C."/>
            <person name="Hundley H."/>
            <person name="Pangilinan J."/>
            <person name="Johnson J."/>
            <person name="Barry K."/>
            <person name="LaButti K."/>
            <person name="Ng V."/>
            <person name="Ahrendt S."/>
            <person name="Min B."/>
            <person name="Choi I.G."/>
            <person name="Park H."/>
            <person name="Plett J.M."/>
            <person name="Magnuson J."/>
            <person name="Spatafora J.W."/>
            <person name="Nagy L.G."/>
            <person name="Henrissat B."/>
            <person name="Grigoriev I.V."/>
            <person name="Yang Z.L."/>
            <person name="Xu J."/>
            <person name="Martin F.M."/>
        </authorList>
    </citation>
    <scope>NUCLEOTIDE SEQUENCE</scope>
    <source>
        <strain evidence="1">ATCC 28755</strain>
    </source>
</reference>
<evidence type="ECO:0000313" key="1">
    <source>
        <dbReference type="EMBL" id="KAH7911930.1"/>
    </source>
</evidence>